<accession>A0A8H5G361</accession>
<reference evidence="2 3" key="1">
    <citation type="journal article" date="2020" name="ISME J.">
        <title>Uncovering the hidden diversity of litter-decomposition mechanisms in mushroom-forming fungi.</title>
        <authorList>
            <person name="Floudas D."/>
            <person name="Bentzer J."/>
            <person name="Ahren D."/>
            <person name="Johansson T."/>
            <person name="Persson P."/>
            <person name="Tunlid A."/>
        </authorList>
    </citation>
    <scope>NUCLEOTIDE SEQUENCE [LARGE SCALE GENOMIC DNA]</scope>
    <source>
        <strain evidence="2 3">CBS 406.79</strain>
    </source>
</reference>
<evidence type="ECO:0000313" key="3">
    <source>
        <dbReference type="Proteomes" id="UP000518752"/>
    </source>
</evidence>
<comment type="caution">
    <text evidence="2">The sequence shown here is derived from an EMBL/GenBank/DDBJ whole genome shotgun (WGS) entry which is preliminary data.</text>
</comment>
<proteinExistence type="predicted"/>
<gene>
    <name evidence="2" type="ORF">D9757_013333</name>
</gene>
<evidence type="ECO:0000259" key="1">
    <source>
        <dbReference type="Pfam" id="PF14033"/>
    </source>
</evidence>
<dbReference type="InterPro" id="IPR025340">
    <property type="entry name" value="DUF4246"/>
</dbReference>
<keyword evidence="3" id="KW-1185">Reference proteome</keyword>
<name>A0A8H5G361_9AGAR</name>
<dbReference type="PANTHER" id="PTHR33119:SF1">
    <property type="entry name" value="FE2OG DIOXYGENASE DOMAIN-CONTAINING PROTEIN"/>
    <property type="match status" value="1"/>
</dbReference>
<dbReference type="Proteomes" id="UP000518752">
    <property type="component" value="Unassembled WGS sequence"/>
</dbReference>
<dbReference type="EMBL" id="JAACJN010000239">
    <property type="protein sequence ID" value="KAF5357430.1"/>
    <property type="molecule type" value="Genomic_DNA"/>
</dbReference>
<organism evidence="2 3">
    <name type="scientific">Collybiopsis confluens</name>
    <dbReference type="NCBI Taxonomy" id="2823264"/>
    <lineage>
        <taxon>Eukaryota</taxon>
        <taxon>Fungi</taxon>
        <taxon>Dikarya</taxon>
        <taxon>Basidiomycota</taxon>
        <taxon>Agaricomycotina</taxon>
        <taxon>Agaricomycetes</taxon>
        <taxon>Agaricomycetidae</taxon>
        <taxon>Agaricales</taxon>
        <taxon>Marasmiineae</taxon>
        <taxon>Omphalotaceae</taxon>
        <taxon>Collybiopsis</taxon>
    </lineage>
</organism>
<feature type="domain" description="DUF4246" evidence="1">
    <location>
        <begin position="87"/>
        <end position="415"/>
    </location>
</feature>
<dbReference type="AlphaFoldDB" id="A0A8H5G361"/>
<dbReference type="Pfam" id="PF14033">
    <property type="entry name" value="DUF4246"/>
    <property type="match status" value="1"/>
</dbReference>
<protein>
    <recommendedName>
        <fullName evidence="1">DUF4246 domain-containing protein</fullName>
    </recommendedName>
</protein>
<dbReference type="OrthoDB" id="415532at2759"/>
<dbReference type="InterPro" id="IPR049192">
    <property type="entry name" value="DUF4246_C"/>
</dbReference>
<dbReference type="PANTHER" id="PTHR33119">
    <property type="entry name" value="IFI3P"/>
    <property type="match status" value="1"/>
</dbReference>
<evidence type="ECO:0000313" key="2">
    <source>
        <dbReference type="EMBL" id="KAF5357430.1"/>
    </source>
</evidence>
<sequence length="585" mass="66620">MSGHGYSRGYRHPYIVGTYFLGGVGDNPHTLTDLAMSQFSWYIRSRPNWWELYRNQSIREQWTEGAKGKEWVVPTPSSLAKVCLSERQIAYVLDELSGYALLRDDTCNCQVSCFERIWESDSLFDPSALSLLNEAFFKLKSDKSPPSDLESNFPIIDPMLYPLVYNRTLISYPPFHTVHTQPPPQLTDIYTLSQQYALLPSDVYVSPSGGAKFLSYINDLNPDTHNAIYPLLENALTSLYLYSNMSSPIYTGTILFRNEYLGRVDIRYGTNLTHRNIRMMKKSGYAGGLEKRRVRVSLKGKRLQTIVRVEEYRSTPGQPKDFPSTPWHVEGMKNERIIASGFVFTSLENIENCNLQFRMAVSYPRGFNAGDIGATMRTWGLRDGDSCHAYIGSIPIREGLAIVFPNIYQHRFAQFGGARDTSAQSHQPSQDEHPIQPSYLETNTETASSPLNSDKTLNQGRFTLLSFLLVDPEIPLGTVISTRSVPPQQKSWIRAVLLETLCFNPERDSGEEEGSDRSRLSICLPRLPVELVDKILDVVDGLVDEEESRGNREVIEEERKNFWRSNDNYHFCIPFDVWNGPETIH</sequence>